<sequence>MCIKVIPYGKCTKPDCTTRVKWEKRAELTPCQLSQEGKQCQTTERSKDIDIVCEDCQLEEVGGGYEYGPTPLPNPSKGNRAAVPNYVKMSLTVV</sequence>
<gene>
    <name evidence="1" type="ORF">FOMG_14434</name>
</gene>
<dbReference type="HOGENOM" id="CLU_2638126_0_0_1"/>
<dbReference type="Proteomes" id="UP000030703">
    <property type="component" value="Unassembled WGS sequence"/>
</dbReference>
<name>W9ZBT1_FUSOX</name>
<accession>W9ZBT1</accession>
<reference evidence="1" key="2">
    <citation type="submission" date="2014-02" db="EMBL/GenBank/DDBJ databases">
        <title>Annotation of the Genome Sequence of Fusarium oxysporum f. sp. melonis 26406.</title>
        <authorList>
            <consortium name="The Broad Institute Genomics Platform"/>
            <person name="Ma L.-J."/>
            <person name="Corby-Kistler H."/>
            <person name="Broz K."/>
            <person name="Gale L.R."/>
            <person name="Jonkers W."/>
            <person name="O'Donnell K."/>
            <person name="Ploetz R."/>
            <person name="Steinberg C."/>
            <person name="Schwartz D.C."/>
            <person name="VanEtten H."/>
            <person name="Zhou S."/>
            <person name="Young S.K."/>
            <person name="Zeng Q."/>
            <person name="Gargeya S."/>
            <person name="Fitzgerald M."/>
            <person name="Abouelleil A."/>
            <person name="Alvarado L."/>
            <person name="Chapman S.B."/>
            <person name="Gainer-Dewar J."/>
            <person name="Goldberg J."/>
            <person name="Griggs A."/>
            <person name="Gujja S."/>
            <person name="Hansen M."/>
            <person name="Howarth C."/>
            <person name="Imamovic A."/>
            <person name="Ireland A."/>
            <person name="Larimer J."/>
            <person name="McCowan C."/>
            <person name="Murphy C."/>
            <person name="Pearson M."/>
            <person name="Poon T.W."/>
            <person name="Priest M."/>
            <person name="Roberts A."/>
            <person name="Saif S."/>
            <person name="Shea T."/>
            <person name="Sykes S."/>
            <person name="Wortman J."/>
            <person name="Nusbaum C."/>
            <person name="Birren B."/>
        </authorList>
    </citation>
    <scope>NUCLEOTIDE SEQUENCE</scope>
    <source>
        <strain evidence="1">26406</strain>
    </source>
</reference>
<dbReference type="VEuPathDB" id="FungiDB:FOMG_14434"/>
<organism evidence="1">
    <name type="scientific">Fusarium oxysporum f. sp. melonis 26406</name>
    <dbReference type="NCBI Taxonomy" id="1089452"/>
    <lineage>
        <taxon>Eukaryota</taxon>
        <taxon>Fungi</taxon>
        <taxon>Dikarya</taxon>
        <taxon>Ascomycota</taxon>
        <taxon>Pezizomycotina</taxon>
        <taxon>Sordariomycetes</taxon>
        <taxon>Hypocreomycetidae</taxon>
        <taxon>Hypocreales</taxon>
        <taxon>Nectriaceae</taxon>
        <taxon>Fusarium</taxon>
        <taxon>Fusarium oxysporum species complex</taxon>
    </lineage>
</organism>
<dbReference type="OrthoDB" id="4965041at2759"/>
<evidence type="ECO:0000313" key="1">
    <source>
        <dbReference type="EMBL" id="EXK29269.1"/>
    </source>
</evidence>
<reference evidence="1" key="1">
    <citation type="submission" date="2012-04" db="EMBL/GenBank/DDBJ databases">
        <title>The Genome Sequence of Fusarium oxysporum melonis.</title>
        <authorList>
            <consortium name="The Broad Institute Genome Sequencing Platform"/>
            <person name="Ma L.-J."/>
            <person name="Gale L.R."/>
            <person name="Schwartz D.C."/>
            <person name="Zhou S."/>
            <person name="Corby-Kistler H."/>
            <person name="Young S.K."/>
            <person name="Zeng Q."/>
            <person name="Gargeya S."/>
            <person name="Fitzgerald M."/>
            <person name="Haas B."/>
            <person name="Abouelleil A."/>
            <person name="Alvarado L."/>
            <person name="Arachchi H.M."/>
            <person name="Berlin A."/>
            <person name="Brown A."/>
            <person name="Chapman S.B."/>
            <person name="Chen Z."/>
            <person name="Dunbar C."/>
            <person name="Freedman E."/>
            <person name="Gearin G."/>
            <person name="Goldberg J."/>
            <person name="Griggs A."/>
            <person name="Gujja S."/>
            <person name="Heiman D."/>
            <person name="Howarth C."/>
            <person name="Larson L."/>
            <person name="Lui A."/>
            <person name="MacDonald P.J.P."/>
            <person name="Montmayeur A."/>
            <person name="Murphy C."/>
            <person name="Neiman D."/>
            <person name="Pearson M."/>
            <person name="Priest M."/>
            <person name="Roberts A."/>
            <person name="Saif S."/>
            <person name="Shea T."/>
            <person name="Shenoy N."/>
            <person name="Sisk P."/>
            <person name="Stolte C."/>
            <person name="Sykes S."/>
            <person name="Wortman J."/>
            <person name="Nusbaum C."/>
            <person name="Birren B."/>
        </authorList>
    </citation>
    <scope>NUCLEOTIDE SEQUENCE</scope>
    <source>
        <strain evidence="1">26406</strain>
    </source>
</reference>
<protein>
    <submittedName>
        <fullName evidence="1">Uncharacterized protein</fullName>
    </submittedName>
</protein>
<dbReference type="AlphaFoldDB" id="W9ZBT1"/>
<proteinExistence type="predicted"/>
<dbReference type="EMBL" id="KI980351">
    <property type="protein sequence ID" value="EXK29269.1"/>
    <property type="molecule type" value="Genomic_DNA"/>
</dbReference>